<evidence type="ECO:0000313" key="2">
    <source>
        <dbReference type="Proteomes" id="UP000005837"/>
    </source>
</evidence>
<protein>
    <submittedName>
        <fullName evidence="1">Uncharacterized protein</fullName>
    </submittedName>
</protein>
<dbReference type="HOGENOM" id="CLU_3024942_0_0_4"/>
<dbReference type="EMBL" id="ACEA01000017">
    <property type="protein sequence ID" value="EEG24261.1"/>
    <property type="molecule type" value="Genomic_DNA"/>
</dbReference>
<dbReference type="AlphaFoldDB" id="C0DU63"/>
<sequence length="55" mass="6212">MVAEILIPSYCVGLPCRTYPYCLRLAAWYEELIIPAAANLKIFQVASNSLNHKKD</sequence>
<reference evidence="1 2" key="1">
    <citation type="submission" date="2009-01" db="EMBL/GenBank/DDBJ databases">
        <authorList>
            <person name="Fulton L."/>
            <person name="Clifton S."/>
            <person name="Chinwalla A.T."/>
            <person name="Mitreva M."/>
            <person name="Sodergren E."/>
            <person name="Weinstock G."/>
            <person name="Clifton S."/>
            <person name="Dooling D.J."/>
            <person name="Fulton B."/>
            <person name="Minx P."/>
            <person name="Pepin K.H."/>
            <person name="Johnson M."/>
            <person name="Bhonagiri V."/>
            <person name="Nash W.E."/>
            <person name="Mardis E.R."/>
            <person name="Wilson R.K."/>
        </authorList>
    </citation>
    <scope>NUCLEOTIDE SEQUENCE [LARGE SCALE GENOMIC DNA]</scope>
    <source>
        <strain evidence="1 2">ATCC 23834</strain>
    </source>
</reference>
<dbReference type="Proteomes" id="UP000005837">
    <property type="component" value="Unassembled WGS sequence"/>
</dbReference>
<organism evidence="1 2">
    <name type="scientific">Eikenella corrodens ATCC 23834</name>
    <dbReference type="NCBI Taxonomy" id="546274"/>
    <lineage>
        <taxon>Bacteria</taxon>
        <taxon>Pseudomonadati</taxon>
        <taxon>Pseudomonadota</taxon>
        <taxon>Betaproteobacteria</taxon>
        <taxon>Neisseriales</taxon>
        <taxon>Neisseriaceae</taxon>
        <taxon>Eikenella</taxon>
    </lineage>
</organism>
<proteinExistence type="predicted"/>
<name>C0DU63_EIKCO</name>
<accession>C0DU63</accession>
<gene>
    <name evidence="1" type="ORF">EIKCOROL_00894</name>
</gene>
<comment type="caution">
    <text evidence="1">The sequence shown here is derived from an EMBL/GenBank/DDBJ whole genome shotgun (WGS) entry which is preliminary data.</text>
</comment>
<evidence type="ECO:0000313" key="1">
    <source>
        <dbReference type="EMBL" id="EEG24261.1"/>
    </source>
</evidence>